<dbReference type="Pfam" id="PF16868">
    <property type="entry name" value="NMT1_3"/>
    <property type="match status" value="1"/>
</dbReference>
<dbReference type="RefSeq" id="WP_358362172.1">
    <property type="nucleotide sequence ID" value="NZ_JBEZFP010000130.1"/>
</dbReference>
<name>A0ABV3DUN8_9ACTN</name>
<reference evidence="2 3" key="1">
    <citation type="submission" date="2024-06" db="EMBL/GenBank/DDBJ databases">
        <title>The Natural Products Discovery Center: Release of the First 8490 Sequenced Strains for Exploring Actinobacteria Biosynthetic Diversity.</title>
        <authorList>
            <person name="Kalkreuter E."/>
            <person name="Kautsar S.A."/>
            <person name="Yang D."/>
            <person name="Bader C.D."/>
            <person name="Teijaro C.N."/>
            <person name="Fluegel L."/>
            <person name="Davis C.M."/>
            <person name="Simpson J.R."/>
            <person name="Lauterbach L."/>
            <person name="Steele A.D."/>
            <person name="Gui C."/>
            <person name="Meng S."/>
            <person name="Li G."/>
            <person name="Viehrig K."/>
            <person name="Ye F."/>
            <person name="Su P."/>
            <person name="Kiefer A.F."/>
            <person name="Nichols A."/>
            <person name="Cepeda A.J."/>
            <person name="Yan W."/>
            <person name="Fan B."/>
            <person name="Jiang Y."/>
            <person name="Adhikari A."/>
            <person name="Zheng C.-J."/>
            <person name="Schuster L."/>
            <person name="Cowan T.M."/>
            <person name="Smanski M.J."/>
            <person name="Chevrette M.G."/>
            <person name="De Carvalho L.P.S."/>
            <person name="Shen B."/>
        </authorList>
    </citation>
    <scope>NUCLEOTIDE SEQUENCE [LARGE SCALE GENOMIC DNA]</scope>
    <source>
        <strain evidence="2 3">NPDC048946</strain>
    </source>
</reference>
<accession>A0ABV3DUN8</accession>
<evidence type="ECO:0000256" key="1">
    <source>
        <dbReference type="SAM" id="Phobius"/>
    </source>
</evidence>
<dbReference type="PANTHER" id="PTHR42941">
    <property type="entry name" value="SLL1037 PROTEIN"/>
    <property type="match status" value="1"/>
</dbReference>
<dbReference type="PANTHER" id="PTHR42941:SF1">
    <property type="entry name" value="SLL1037 PROTEIN"/>
    <property type="match status" value="1"/>
</dbReference>
<evidence type="ECO:0000313" key="3">
    <source>
        <dbReference type="Proteomes" id="UP001551482"/>
    </source>
</evidence>
<keyword evidence="1" id="KW-0472">Membrane</keyword>
<keyword evidence="1" id="KW-1133">Transmembrane helix</keyword>
<proteinExistence type="predicted"/>
<feature type="transmembrane region" description="Helical" evidence="1">
    <location>
        <begin position="21"/>
        <end position="40"/>
    </location>
</feature>
<dbReference type="Gene3D" id="3.40.190.10">
    <property type="entry name" value="Periplasmic binding protein-like II"/>
    <property type="match status" value="2"/>
</dbReference>
<comment type="caution">
    <text evidence="2">The sequence shown here is derived from an EMBL/GenBank/DDBJ whole genome shotgun (WGS) entry which is preliminary data.</text>
</comment>
<dbReference type="NCBIfam" id="TIGR02122">
    <property type="entry name" value="TRAP_TAXI"/>
    <property type="match status" value="1"/>
</dbReference>
<dbReference type="SUPFAM" id="SSF53850">
    <property type="entry name" value="Periplasmic binding protein-like II"/>
    <property type="match status" value="1"/>
</dbReference>
<protein>
    <submittedName>
        <fullName evidence="2">TAXI family TRAP transporter solute-binding subunit</fullName>
    </submittedName>
</protein>
<dbReference type="EMBL" id="JBEZFP010000130">
    <property type="protein sequence ID" value="MEU8138589.1"/>
    <property type="molecule type" value="Genomic_DNA"/>
</dbReference>
<evidence type="ECO:0000313" key="2">
    <source>
        <dbReference type="EMBL" id="MEU8138589.1"/>
    </source>
</evidence>
<gene>
    <name evidence="2" type="ORF">AB0C36_34465</name>
</gene>
<sequence length="351" mass="36898">MTQGRLARARMSGAPARRTRTLVAVVLGVALTLFAGGLWISSDDSVPYRGGPVTITTGVPEGVYAKYGELLRPRLADDLGTDVSLINSAGSPDNLDKVLRGEATLGIATADAVASLPPEQRDQLRAVARLYDDFVQLVVPADSGIKDLTDLHPAGPGAPRLRVGIGPARSGVQLLARRILDTVGMTPEADLDAKVDGIGDAAAKLRSGALDAFFWSGGLPTQAVSDMLQERPDGTKFAIRFVPLGGVAKALQSELDKAGEPQVYREAVIPGDAYQGVDGVATVAVPNLMVTRSDADTELIRRVTGTVLGSREAIGAVVHAAQLVDPGTAIFTFPPLRLHEGARLWYRSAKP</sequence>
<keyword evidence="3" id="KW-1185">Reference proteome</keyword>
<dbReference type="Proteomes" id="UP001551482">
    <property type="component" value="Unassembled WGS sequence"/>
</dbReference>
<organism evidence="2 3">
    <name type="scientific">Streptodolium elevatio</name>
    <dbReference type="NCBI Taxonomy" id="3157996"/>
    <lineage>
        <taxon>Bacteria</taxon>
        <taxon>Bacillati</taxon>
        <taxon>Actinomycetota</taxon>
        <taxon>Actinomycetes</taxon>
        <taxon>Kitasatosporales</taxon>
        <taxon>Streptomycetaceae</taxon>
        <taxon>Streptodolium</taxon>
    </lineage>
</organism>
<dbReference type="InterPro" id="IPR011852">
    <property type="entry name" value="TRAP_TAXI"/>
</dbReference>
<keyword evidence="1" id="KW-0812">Transmembrane</keyword>